<protein>
    <recommendedName>
        <fullName evidence="2">Nuclear receptor coactivator 6 TRADD-N domain-containing protein</fullName>
    </recommendedName>
</protein>
<dbReference type="PANTHER" id="PTHR15690">
    <property type="entry name" value="NUCLEAR RECEPTOR COACTIVATOR 6"/>
    <property type="match status" value="1"/>
</dbReference>
<dbReference type="Proteomes" id="UP000494165">
    <property type="component" value="Unassembled WGS sequence"/>
</dbReference>
<dbReference type="PANTHER" id="PTHR15690:SF0">
    <property type="entry name" value="NUCLEAR RECEPTOR COACTIVATOR 6"/>
    <property type="match status" value="1"/>
</dbReference>
<keyword evidence="4" id="KW-1185">Reference proteome</keyword>
<dbReference type="OrthoDB" id="5967287at2759"/>
<feature type="compositionally biased region" description="Low complexity" evidence="1">
    <location>
        <begin position="1552"/>
        <end position="1570"/>
    </location>
</feature>
<feature type="compositionally biased region" description="Basic and acidic residues" evidence="1">
    <location>
        <begin position="1192"/>
        <end position="1209"/>
    </location>
</feature>
<feature type="compositionally biased region" description="Basic and acidic residues" evidence="1">
    <location>
        <begin position="1217"/>
        <end position="1236"/>
    </location>
</feature>
<feature type="region of interest" description="Disordered" evidence="1">
    <location>
        <begin position="681"/>
        <end position="702"/>
    </location>
</feature>
<feature type="region of interest" description="Disordered" evidence="1">
    <location>
        <begin position="1132"/>
        <end position="1236"/>
    </location>
</feature>
<accession>A0A8S1CWA2</accession>
<feature type="compositionally biased region" description="Basic and acidic residues" evidence="1">
    <location>
        <begin position="780"/>
        <end position="794"/>
    </location>
</feature>
<feature type="region of interest" description="Disordered" evidence="1">
    <location>
        <begin position="438"/>
        <end position="590"/>
    </location>
</feature>
<feature type="compositionally biased region" description="Basic and acidic residues" evidence="1">
    <location>
        <begin position="549"/>
        <end position="560"/>
    </location>
</feature>
<gene>
    <name evidence="3" type="ORF">CLODIP_2_CD10507</name>
</gene>
<organism evidence="3 4">
    <name type="scientific">Cloeon dipterum</name>
    <dbReference type="NCBI Taxonomy" id="197152"/>
    <lineage>
        <taxon>Eukaryota</taxon>
        <taxon>Metazoa</taxon>
        <taxon>Ecdysozoa</taxon>
        <taxon>Arthropoda</taxon>
        <taxon>Hexapoda</taxon>
        <taxon>Insecta</taxon>
        <taxon>Pterygota</taxon>
        <taxon>Palaeoptera</taxon>
        <taxon>Ephemeroptera</taxon>
        <taxon>Pisciforma</taxon>
        <taxon>Baetidae</taxon>
        <taxon>Cloeon</taxon>
    </lineage>
</organism>
<dbReference type="GO" id="GO:0005667">
    <property type="term" value="C:transcription regulator complex"/>
    <property type="evidence" value="ECO:0007669"/>
    <property type="project" value="TreeGrafter"/>
</dbReference>
<feature type="region of interest" description="Disordered" evidence="1">
    <location>
        <begin position="1464"/>
        <end position="1483"/>
    </location>
</feature>
<feature type="compositionally biased region" description="Polar residues" evidence="1">
    <location>
        <begin position="1154"/>
        <end position="1171"/>
    </location>
</feature>
<name>A0A8S1CWA2_9INSE</name>
<evidence type="ECO:0000256" key="1">
    <source>
        <dbReference type="SAM" id="MobiDB-lite"/>
    </source>
</evidence>
<feature type="compositionally biased region" description="Basic and acidic residues" evidence="1">
    <location>
        <begin position="1792"/>
        <end position="1809"/>
    </location>
</feature>
<evidence type="ECO:0000313" key="3">
    <source>
        <dbReference type="EMBL" id="CAB3374142.1"/>
    </source>
</evidence>
<dbReference type="InterPro" id="IPR026638">
    <property type="entry name" value="NCOA6"/>
</dbReference>
<comment type="caution">
    <text evidence="3">The sequence shown here is derived from an EMBL/GenBank/DDBJ whole genome shotgun (WGS) entry which is preliminary data.</text>
</comment>
<sequence>MTVFLSYQGSLTSLMAADSDGSVIKTVVTCKGNLDDPDFSEKFNCFISQLGDLLCSSESGSLKVNKVEPWNSVRVTLTIPHDAAQRLRHLAQQGHHALRTLGILSVQVDGDQIISLTIASGNDEPQQISLQPSTSATAPVISEAPAPISSVVNHRPAFVDAVAAAPSPVVTPAAPPPAPLPPPPPPPPSVPVATFSATATAANNIAPNVVAPVNEPIPFSPKTAARPPGSYGPFPFASMTHAATAMQSRESQHGPAAVTRFPFNPPPPYPGQATVAAAQQQQQPITAPVPSQQPAVQGPAAVVANHYQQNAQKVATNIANHVAKAAAAAASASTNCVASPASAANVALSSPLLVNLLQNDAPTPSKMLPPQLDKKKAAATKKVKRKEGEQSPPASPDHQQQQFSISMPSLPNIPNLNLSPPPAAADQRVVAAVALRPTATTASPPPPYAASRRPSAPVVNQVVPSTPSSESSSPNWAPSQKEASPPPLTSSGKRRQFLINPLTGHLEPMPSDSSSESEHEELPSEPFSFVDRSNSGFSDEEESNVSTVSRKETDQSDSEAKSTASTDSSSKKLLRDTLQAMPESGEKIKLRLKLDKNEPVTPAYNVSYVNVPPVKKVVERPLPQSRLFAGLTAAPPSAPNPAPSSPLAAAGEQPRVPPLHISLRGRNAAVVVNAPRVDGAREQASSSSSVVPPSPKKLITAGGVVSVGDAERTAKRKVNRAKVKDGVEIRSLPTSLLATVGHEKQPAIVVKKKQLRVNSKSGVDSEKVAAVLTVPPKGPGRPEIKLEPPEEKPAELLPPPASSEVKSALPPTEDVKEVAEKPPPPPAKAKKREVRRKSSCGEQREQNLLSGGGIVSDEPIDDETRAKMLLARKSRRSADAKIVGPALKETAPALQHEPTVENGVARSRGFLEGHSHLDRRDSLEEEKPNVKDLRLSAPISMKVLSRSSPSESGLSLLSSQSQELDPGLLPLSPSSSYNLMHSDTSVILTEKSQQPKGSKEEKPNKHHLNLPNTITAIAKPSPNCTKIKQVGEPSAKYRKVEPSLVDSTVDLVVNDKKVSLANLKKMATKPLNTTDNSRSKLSRIAESLKESGSVNVNLPLPSIDISVMNSKISAAVKDEKFLIKREATPVTSLEADKPAPQQVKTTAAAERVESPSNGGNGTHESGNTQGEDSGIESMDALSEKSPNQGESPQRKEEKDEPPAVEEKSSDAAVPLAEEVKPEVKCPEPKAVSKEGPVEPAELAAALSDIPAVFLQSAPRGGDGAAFNMRSSKLMPIKLVKLPGNATPGQTLLELSIPKSEASSSTSSPVKILVPKMSPMKSQTISAVVVKSVVVTSASNVINMVRTASVQNDNKEETPIRWLPSSNVLPPPPPPVTTTITALPATSTTTTALDNSPLSDDDPKPMWIKPALYTYSNAEKHRDSPSPSADELAKVDEPTVAESSPEEEKCSPLSTKESILKSELTSNELSPLHPNYNLNKDASDEHNYVARTKVKDKRLGEQLRIEIPIESHESEDKKPVRSTRSSSRLISPDLAKLEHRTPAVSPAEDDGIKGPLSSSSSTSSKLSPNTITLRAGVKRKRQESESSATSSIRDDQDESSPSLSDRPGKRKCSENAAELIKACMGVDDVPNKKLLTTMTSVKEEKRSPSACSDVSEKRAAMRTRRGGSLAAGDSSDDDQFLPDVPNKGRQSRQVTKDDRTGAKTPQKTPRSASKDEEKIGRANHRVAAVKVVSVSAIGAQATLLTTQQSEKRSRVETPPPGSSETPTRRSNRQQAATTVKATVIQQQQVESLAKSRETRGAMRMVRDEKSTAPSPTPPSTESAANTRRKTRSAKAAGY</sequence>
<feature type="region of interest" description="Disordered" evidence="1">
    <location>
        <begin position="1385"/>
        <end position="1405"/>
    </location>
</feature>
<feature type="compositionally biased region" description="Basic and acidic residues" evidence="1">
    <location>
        <begin position="1504"/>
        <end position="1518"/>
    </location>
</feature>
<dbReference type="Pfam" id="PF13820">
    <property type="entry name" value="NCOA6_TRADD-N"/>
    <property type="match status" value="1"/>
</dbReference>
<feature type="compositionally biased region" description="Low complexity" evidence="1">
    <location>
        <begin position="1385"/>
        <end position="1396"/>
    </location>
</feature>
<feature type="compositionally biased region" description="Basic residues" evidence="1">
    <location>
        <begin position="828"/>
        <end position="838"/>
    </location>
</feature>
<dbReference type="GO" id="GO:0035097">
    <property type="term" value="C:histone methyltransferase complex"/>
    <property type="evidence" value="ECO:0007669"/>
    <property type="project" value="TreeGrafter"/>
</dbReference>
<dbReference type="InterPro" id="IPR032715">
    <property type="entry name" value="NCOA6_TRADD-N"/>
</dbReference>
<feature type="region of interest" description="Disordered" evidence="1">
    <location>
        <begin position="1740"/>
        <end position="1837"/>
    </location>
</feature>
<evidence type="ECO:0000313" key="4">
    <source>
        <dbReference type="Proteomes" id="UP000494165"/>
    </source>
</evidence>
<evidence type="ECO:0000259" key="2">
    <source>
        <dbReference type="Pfam" id="PF13820"/>
    </source>
</evidence>
<proteinExistence type="predicted"/>
<feature type="compositionally biased region" description="Low complexity" evidence="1">
    <location>
        <begin position="944"/>
        <end position="976"/>
    </location>
</feature>
<dbReference type="GO" id="GO:0045944">
    <property type="term" value="P:positive regulation of transcription by RNA polymerase II"/>
    <property type="evidence" value="ECO:0007669"/>
    <property type="project" value="TreeGrafter"/>
</dbReference>
<feature type="region of interest" description="Disordered" evidence="1">
    <location>
        <begin position="629"/>
        <end position="653"/>
    </location>
</feature>
<feature type="region of interest" description="Disordered" evidence="1">
    <location>
        <begin position="757"/>
        <end position="985"/>
    </location>
</feature>
<feature type="domain" description="Nuclear receptor coactivator 6 TRADD-N" evidence="2">
    <location>
        <begin position="26"/>
        <end position="150"/>
    </location>
</feature>
<dbReference type="GO" id="GO:0003713">
    <property type="term" value="F:transcription coactivator activity"/>
    <property type="evidence" value="ECO:0007669"/>
    <property type="project" value="InterPro"/>
</dbReference>
<feature type="region of interest" description="Disordered" evidence="1">
    <location>
        <begin position="1504"/>
        <end position="1611"/>
    </location>
</feature>
<feature type="region of interest" description="Disordered" evidence="1">
    <location>
        <begin position="362"/>
        <end position="422"/>
    </location>
</feature>
<feature type="compositionally biased region" description="Polar residues" evidence="1">
    <location>
        <begin position="1771"/>
        <end position="1789"/>
    </location>
</feature>
<dbReference type="EMBL" id="CADEPI010000094">
    <property type="protein sequence ID" value="CAB3374142.1"/>
    <property type="molecule type" value="Genomic_DNA"/>
</dbReference>
<feature type="compositionally biased region" description="Low complexity" evidence="1">
    <location>
        <begin position="464"/>
        <end position="479"/>
    </location>
</feature>
<feature type="compositionally biased region" description="Low complexity" evidence="1">
    <location>
        <begin position="406"/>
        <end position="422"/>
    </location>
</feature>
<feature type="region of interest" description="Disordered" evidence="1">
    <location>
        <begin position="1636"/>
        <end position="1721"/>
    </location>
</feature>
<feature type="region of interest" description="Disordered" evidence="1">
    <location>
        <begin position="1417"/>
        <end position="1454"/>
    </location>
</feature>
<feature type="compositionally biased region" description="Basic and acidic residues" evidence="1">
    <location>
        <begin position="909"/>
        <end position="934"/>
    </location>
</feature>
<reference evidence="3 4" key="1">
    <citation type="submission" date="2020-04" db="EMBL/GenBank/DDBJ databases">
        <authorList>
            <person name="Alioto T."/>
            <person name="Alioto T."/>
            <person name="Gomez Garrido J."/>
        </authorList>
    </citation>
    <scope>NUCLEOTIDE SEQUENCE [LARGE SCALE GENOMIC DNA]</scope>
</reference>